<dbReference type="AlphaFoldDB" id="A0A6A3RL43"/>
<comment type="caution">
    <text evidence="2">The sequence shown here is derived from an EMBL/GenBank/DDBJ whole genome shotgun (WGS) entry which is preliminary data.</text>
</comment>
<organism evidence="2 3">
    <name type="scientific">Phytophthora fragariae</name>
    <dbReference type="NCBI Taxonomy" id="53985"/>
    <lineage>
        <taxon>Eukaryota</taxon>
        <taxon>Sar</taxon>
        <taxon>Stramenopiles</taxon>
        <taxon>Oomycota</taxon>
        <taxon>Peronosporomycetes</taxon>
        <taxon>Peronosporales</taxon>
        <taxon>Peronosporaceae</taxon>
        <taxon>Phytophthora</taxon>
    </lineage>
</organism>
<feature type="region of interest" description="Disordered" evidence="1">
    <location>
        <begin position="331"/>
        <end position="351"/>
    </location>
</feature>
<name>A0A6A3RL43_9STRA</name>
<evidence type="ECO:0000256" key="1">
    <source>
        <dbReference type="SAM" id="MobiDB-lite"/>
    </source>
</evidence>
<feature type="compositionally biased region" description="Basic and acidic residues" evidence="1">
    <location>
        <begin position="336"/>
        <end position="351"/>
    </location>
</feature>
<reference evidence="2 3" key="1">
    <citation type="submission" date="2018-08" db="EMBL/GenBank/DDBJ databases">
        <title>Genomic investigation of the strawberry pathogen Phytophthora fragariae indicates pathogenicity is determined by transcriptional variation in three key races.</title>
        <authorList>
            <person name="Adams T.M."/>
            <person name="Armitage A.D."/>
            <person name="Sobczyk M.K."/>
            <person name="Bates H.J."/>
            <person name="Dunwell J.M."/>
            <person name="Nellist C.F."/>
            <person name="Harrison R.J."/>
        </authorList>
    </citation>
    <scope>NUCLEOTIDE SEQUENCE [LARGE SCALE GENOMIC DNA]</scope>
    <source>
        <strain evidence="2 3">NOV-5</strain>
    </source>
</reference>
<protein>
    <submittedName>
        <fullName evidence="2">Uncharacterized protein</fullName>
    </submittedName>
</protein>
<feature type="compositionally biased region" description="Basic and acidic residues" evidence="1">
    <location>
        <begin position="239"/>
        <end position="248"/>
    </location>
</feature>
<dbReference type="Proteomes" id="UP000440732">
    <property type="component" value="Unassembled WGS sequence"/>
</dbReference>
<accession>A0A6A3RL43</accession>
<feature type="region of interest" description="Disordered" evidence="1">
    <location>
        <begin position="231"/>
        <end position="281"/>
    </location>
</feature>
<evidence type="ECO:0000313" key="3">
    <source>
        <dbReference type="Proteomes" id="UP000440732"/>
    </source>
</evidence>
<sequence>MGTVNEMYEGQRSAWEGVGHEDFAVTTTATTPGNASVVGLDAGEMDNEDDYYEGDAAHTEPVAFRPNDYEMNMETEACTLQAASNTTAHGCEMNMETEACTLQAVFMITAHDEESAPEPNYDYEKNMEAKACTLQAGSMNPVRDEESVPEADHDEDENMEAEACTLQAASIIPARDEESMPETDHDENEIMETEACTLQAGSVNPARDEESLPETDHDENEIMETEACTLLADSVNPARNKESTPETGHDEDENVDQESATAPDHAYDDNTACDEESAPEPNHDFEMKMELEACAQQADSANTARDEAFTLEPDPDYELTMKAGACAQQAASVATARDEESASKSEPDRSKDAARVPFLGLLCGPDPKRSVVFEVDWGLASVAPLDTVVAEDNAESIEKNESAPAEPSLTSAMMSVASEQLGYGRSLTLVGERGCPASRLPRTTNIWSGRLSRTRESGWHSRRVLAGPSLRIAAAWGEPFPTNGFIYGWVHCGYRSAGTGRHFARDRHSEMTRDSGLSRPRRRQEAFPSNSAAPGTEVKPTRCCC</sequence>
<gene>
    <name evidence="2" type="ORF">PF006_g23948</name>
</gene>
<feature type="region of interest" description="Disordered" evidence="1">
    <location>
        <begin position="199"/>
        <end position="219"/>
    </location>
</feature>
<proteinExistence type="predicted"/>
<dbReference type="EMBL" id="QXGA01002553">
    <property type="protein sequence ID" value="KAE9095695.1"/>
    <property type="molecule type" value="Genomic_DNA"/>
</dbReference>
<feature type="region of interest" description="Disordered" evidence="1">
    <location>
        <begin position="505"/>
        <end position="540"/>
    </location>
</feature>
<evidence type="ECO:0000313" key="2">
    <source>
        <dbReference type="EMBL" id="KAE9095695.1"/>
    </source>
</evidence>